<proteinExistence type="predicted"/>
<organism evidence="1 2">
    <name type="scientific">Campylobacter showae RM3277</name>
    <dbReference type="NCBI Taxonomy" id="553219"/>
    <lineage>
        <taxon>Bacteria</taxon>
        <taxon>Pseudomonadati</taxon>
        <taxon>Campylobacterota</taxon>
        <taxon>Epsilonproteobacteria</taxon>
        <taxon>Campylobacterales</taxon>
        <taxon>Campylobacteraceae</taxon>
        <taxon>Campylobacter</taxon>
    </lineage>
</organism>
<dbReference type="AlphaFoldDB" id="C6REE1"/>
<evidence type="ECO:0008006" key="3">
    <source>
        <dbReference type="Google" id="ProtNLM"/>
    </source>
</evidence>
<sequence>MSKECEKISKFSGEIEIDESYSRYKRVRGKIGRGVANKNTGIQYAKA</sequence>
<protein>
    <recommendedName>
        <fullName evidence="3">ISXO2-like transposase domain-containing protein</fullName>
    </recommendedName>
</protein>
<keyword evidence="2" id="KW-1185">Reference proteome</keyword>
<name>C6REE1_9BACT</name>
<evidence type="ECO:0000313" key="2">
    <source>
        <dbReference type="Proteomes" id="UP000003107"/>
    </source>
</evidence>
<evidence type="ECO:0000313" key="1">
    <source>
        <dbReference type="EMBL" id="EET80317.1"/>
    </source>
</evidence>
<dbReference type="Proteomes" id="UP000003107">
    <property type="component" value="Unassembled WGS sequence"/>
</dbReference>
<comment type="caution">
    <text evidence="1">The sequence shown here is derived from an EMBL/GenBank/DDBJ whole genome shotgun (WGS) entry which is preliminary data.</text>
</comment>
<accession>C6REE1</accession>
<dbReference type="EMBL" id="ACVQ01000013">
    <property type="protein sequence ID" value="EET80317.1"/>
    <property type="molecule type" value="Genomic_DNA"/>
</dbReference>
<gene>
    <name evidence="1" type="ORF">CAMSH0001_2033</name>
</gene>
<reference evidence="1 2" key="1">
    <citation type="submission" date="2009-07" db="EMBL/GenBank/DDBJ databases">
        <authorList>
            <person name="Madupu R."/>
            <person name="Sebastian Y."/>
            <person name="Durkin A.S."/>
            <person name="Torralba M."/>
            <person name="Methe B."/>
            <person name="Sutton G.G."/>
            <person name="Strausberg R.L."/>
            <person name="Nelson K.E."/>
        </authorList>
    </citation>
    <scope>NUCLEOTIDE SEQUENCE [LARGE SCALE GENOMIC DNA]</scope>
    <source>
        <strain evidence="1 2">RM3277</strain>
    </source>
</reference>